<dbReference type="InterPro" id="IPR014016">
    <property type="entry name" value="UvrD-like_ATP-bd"/>
</dbReference>
<dbReference type="Gene3D" id="3.40.50.300">
    <property type="entry name" value="P-loop containing nucleotide triphosphate hydrolases"/>
    <property type="match status" value="2"/>
</dbReference>
<feature type="region of interest" description="Nuclease activity, interacts with RecD and RecA" evidence="15">
    <location>
        <begin position="879"/>
        <end position="1163"/>
    </location>
</feature>
<feature type="domain" description="UvrD-like helicase C-terminal" evidence="18">
    <location>
        <begin position="486"/>
        <end position="741"/>
    </location>
</feature>
<comment type="function">
    <text evidence="15">A helicase/nuclease that prepares dsDNA breaks (DSB) for recombinational DNA repair. Binds to DSBs and unwinds DNA via a highly rapid and processive ATP-dependent bidirectional helicase activity. Unwinds dsDNA until it encounters a Chi (crossover hotspot instigator) sequence from the 3' direction. Cuts ssDNA a few nucleotides 3' to the Chi site. The properties and activities of the enzyme are changed at Chi. The Chi-altered holoenzyme produces a long 3'-ssDNA overhang and facilitates RecA-binding to the ssDNA for homologous DNA recombination and repair. Holoenzyme degrades any linearized DNA that is unable to undergo homologous recombination. In the holoenzyme this subunit contributes ATPase, 3'-5' helicase, exonuclease activity and loads RecA onto ssDNA.</text>
</comment>
<evidence type="ECO:0000256" key="7">
    <source>
        <dbReference type="ARBA" id="ARBA00022839"/>
    </source>
</evidence>
<evidence type="ECO:0000256" key="16">
    <source>
        <dbReference type="PROSITE-ProRule" id="PRU00560"/>
    </source>
</evidence>
<keyword evidence="5 15" id="KW-0378">Hydrolase</keyword>
<dbReference type="SUPFAM" id="SSF52540">
    <property type="entry name" value="P-loop containing nucleoside triphosphate hydrolases"/>
    <property type="match status" value="1"/>
</dbReference>
<dbReference type="PANTHER" id="PTHR11070:SF23">
    <property type="entry name" value="RECBCD ENZYME SUBUNIT RECB"/>
    <property type="match status" value="1"/>
</dbReference>
<evidence type="ECO:0000256" key="11">
    <source>
        <dbReference type="ARBA" id="ARBA00023204"/>
    </source>
</evidence>
<comment type="catalytic activity">
    <reaction evidence="13 15">
        <text>Couples ATP hydrolysis with the unwinding of duplex DNA by translocating in the 3'-5' direction.</text>
        <dbReference type="EC" id="5.6.2.4"/>
    </reaction>
</comment>
<comment type="cofactor">
    <cofactor evidence="15">
        <name>Mg(2+)</name>
        <dbReference type="ChEBI" id="CHEBI:18420"/>
    </cofactor>
    <text evidence="15">Binds 1 Mg(2+) ion per subunit.</text>
</comment>
<dbReference type="PROSITE" id="PS51217">
    <property type="entry name" value="UVRD_HELICASE_CTER"/>
    <property type="match status" value="1"/>
</dbReference>
<evidence type="ECO:0000256" key="5">
    <source>
        <dbReference type="ARBA" id="ARBA00022801"/>
    </source>
</evidence>
<evidence type="ECO:0000256" key="13">
    <source>
        <dbReference type="ARBA" id="ARBA00034617"/>
    </source>
</evidence>
<dbReference type="Gene3D" id="1.10.486.10">
    <property type="entry name" value="PCRA, domain 4"/>
    <property type="match status" value="1"/>
</dbReference>
<dbReference type="InterPro" id="IPR011604">
    <property type="entry name" value="PDDEXK-like_dom_sf"/>
</dbReference>
<dbReference type="InterPro" id="IPR027417">
    <property type="entry name" value="P-loop_NTPase"/>
</dbReference>
<evidence type="ECO:0000256" key="8">
    <source>
        <dbReference type="ARBA" id="ARBA00022840"/>
    </source>
</evidence>
<dbReference type="InterPro" id="IPR004586">
    <property type="entry name" value="RecB"/>
</dbReference>
<keyword evidence="20" id="KW-1185">Reference proteome</keyword>
<gene>
    <name evidence="15" type="primary">recB</name>
    <name evidence="19" type="ORF">ACFODZ_04205</name>
</gene>
<organism evidence="19 20">
    <name type="scientific">Marinicella sediminis</name>
    <dbReference type="NCBI Taxonomy" id="1792834"/>
    <lineage>
        <taxon>Bacteria</taxon>
        <taxon>Pseudomonadati</taxon>
        <taxon>Pseudomonadota</taxon>
        <taxon>Gammaproteobacteria</taxon>
        <taxon>Lysobacterales</taxon>
        <taxon>Marinicellaceae</taxon>
        <taxon>Marinicella</taxon>
    </lineage>
</organism>
<keyword evidence="12 15" id="KW-0413">Isomerase</keyword>
<protein>
    <recommendedName>
        <fullName evidence="15">RecBCD enzyme subunit RecB</fullName>
        <ecNumber evidence="15">3.1.11.5</ecNumber>
        <ecNumber evidence="15">5.6.2.4</ecNumber>
    </recommendedName>
    <alternativeName>
        <fullName evidence="15">DNA 3'-5' helicase subunit RecB</fullName>
    </alternativeName>
    <alternativeName>
        <fullName evidence="15">Exonuclease V subunit RecB</fullName>
        <shortName evidence="15">ExoV subunit RecB</shortName>
    </alternativeName>
    <alternativeName>
        <fullName evidence="15">Helicase/nuclease RecBCD subunit RecB</fullName>
    </alternativeName>
</protein>
<dbReference type="Gene3D" id="3.90.320.10">
    <property type="match status" value="2"/>
</dbReference>
<dbReference type="PANTHER" id="PTHR11070">
    <property type="entry name" value="UVRD / RECB / PCRA DNA HELICASE FAMILY MEMBER"/>
    <property type="match status" value="1"/>
</dbReference>
<feature type="domain" description="UvrD-like helicase ATP-binding" evidence="17">
    <location>
        <begin position="1"/>
        <end position="453"/>
    </location>
</feature>
<evidence type="ECO:0000256" key="6">
    <source>
        <dbReference type="ARBA" id="ARBA00022806"/>
    </source>
</evidence>
<evidence type="ECO:0000259" key="17">
    <source>
        <dbReference type="PROSITE" id="PS51198"/>
    </source>
</evidence>
<dbReference type="InterPro" id="IPR014017">
    <property type="entry name" value="DNA_helicase_UvrD-like_C"/>
</dbReference>
<comment type="miscellaneous">
    <text evidence="15">In the RecBCD complex, RecB has a slow 3'-5' helicase, an exonuclease activity and loads RecA onto ssDNA, RecD has a fast 5'-3' helicase activity, while RecC stimulates the ATPase and processivity of the RecB helicase and contributes to recognition of the Chi site.</text>
</comment>
<dbReference type="EC" id="5.6.2.4" evidence="15"/>
<name>A0ABV7J5U8_9GAMM</name>
<evidence type="ECO:0000256" key="9">
    <source>
        <dbReference type="ARBA" id="ARBA00022842"/>
    </source>
</evidence>
<keyword evidence="7 15" id="KW-0269">Exonuclease</keyword>
<feature type="binding site" evidence="15">
    <location>
        <position position="1047"/>
    </location>
    <ligand>
        <name>Mg(2+)</name>
        <dbReference type="ChEBI" id="CHEBI:18420"/>
    </ligand>
</feature>
<keyword evidence="10 15" id="KW-0238">DNA-binding</keyword>
<reference evidence="20" key="1">
    <citation type="journal article" date="2019" name="Int. J. Syst. Evol. Microbiol.">
        <title>The Global Catalogue of Microorganisms (GCM) 10K type strain sequencing project: providing services to taxonomists for standard genome sequencing and annotation.</title>
        <authorList>
            <consortium name="The Broad Institute Genomics Platform"/>
            <consortium name="The Broad Institute Genome Sequencing Center for Infectious Disease"/>
            <person name="Wu L."/>
            <person name="Ma J."/>
        </authorList>
    </citation>
    <scope>NUCLEOTIDE SEQUENCE [LARGE SCALE GENOMIC DNA]</scope>
    <source>
        <strain evidence="20">KCTC 42953</strain>
    </source>
</reference>
<keyword evidence="11 15" id="KW-0234">DNA repair</keyword>
<dbReference type="Pfam" id="PF13361">
    <property type="entry name" value="UvrD_C"/>
    <property type="match status" value="1"/>
</dbReference>
<evidence type="ECO:0000256" key="14">
    <source>
        <dbReference type="ARBA" id="ARBA00048988"/>
    </source>
</evidence>
<keyword evidence="4 15" id="KW-0227">DNA damage</keyword>
<evidence type="ECO:0000256" key="12">
    <source>
        <dbReference type="ARBA" id="ARBA00023235"/>
    </source>
</evidence>
<evidence type="ECO:0000256" key="3">
    <source>
        <dbReference type="ARBA" id="ARBA00022741"/>
    </source>
</evidence>
<dbReference type="InterPro" id="IPR000212">
    <property type="entry name" value="DNA_helicase_UvrD/REP"/>
</dbReference>
<sequence length="1163" mass="134018">MRITPLHQASDVNLRQHAVIEASAGTGKTYTVIELVMRCLLEDQLTLEQILLVTFTEKATTELRTRIRERIEQQLIKNDLRPALQDHLRNQLLAVHQAPILTLHGFCHGVLKEHAFEQGMPFEQEVIEDRLVYLRVLTRMKRQWATNQQLNQQIKTHLHGSSLSALEELLIKLASDYDPESDHILNNSDSITEQEVVGQLRAVSIPDETIVLNELLNLEQMPKSRRLVHWSEVIKPICEEIQRLQSLADYQALVDWKISFLGVKIQTDSVAKKMFFKAPKVFNEDHILSNRLLAPVLFKFYDEVNQLVLDCDKLQRQLIPKLVRELQLCSTAWKREQGQISYADMIHSLWDQLAGEQLLPAEDQLLSEALRDRFRVVMIDEFQDTDRYQWLIFEHLFVHDPKKRHRLLVIGDPKQAIYGFRGADLHTYYQAVQTLTTQCEALTYRLATNYRTTAGLIRQLNRFFSDQHDGGWFAHDSVAVSAPSAELIHELGGPLLLENPTDLPELCCLDAGMSGKADEIKHQLARQMVQVMTGRLLGQVKIMHKGQRRMLGPSDICVLLRSANDGEYLEQALREQGVPFTRHKKKDLYQSLEATEYQVLLTALSRPHEHKRLNNALLTVFFNLKPDQLADFSEERLPAVQMHWLQLRELAAAKDWVRFFAVLFEDMGTMKRVAGDSRKRTNLHQLKQQLLSAALKQNLTARGLLQVLLRNKTMSHEDEDYHQKDTELPAVRLMTKHISKGLEFPVVFLFGGFNNNSQTDKYYRYHDSEREQQVFDLSKTNKQAYQQAQLEEDRRLYYVAMTRAVFMLFLPYYPHKASDHRLGAYGRTVMARIDELALDKMVVDPDELPVPIPSGTWTDQQSNESSFLLPVPEKLSHQRRQLYSFSSLSQFKGRTAGFGDGYNEELTAELQTTAGQEKLLPVTSLRQQVPGGVKTGHVLHGIFENLDFVLACRHQNTDKLTEDAAIMRVVDRQMQQFRMDNQPLLDEHGQPYSDYRSELASWVWHTLRKPLDALGGGQLADIPANQRQHELAFFWNRQGVNLTGFIDLFFAVPGDHGTDYYILDWKSNLSAQGYSPAVLDEAVMTHHQYHWQYQLYAMAMQHWFAQLQLPDARLKGALYLFSRGIQANDPAPNGVFYDDFSKAQWHIADVADELMKLAKEGRY</sequence>
<keyword evidence="1 15" id="KW-0540">Nuclease</keyword>
<feature type="binding site" evidence="15">
    <location>
        <position position="940"/>
    </location>
    <ligand>
        <name>Mg(2+)</name>
        <dbReference type="ChEBI" id="CHEBI:18420"/>
    </ligand>
</feature>
<accession>A0ABV7J5U8</accession>
<evidence type="ECO:0000256" key="1">
    <source>
        <dbReference type="ARBA" id="ARBA00022722"/>
    </source>
</evidence>
<comment type="caution">
    <text evidence="19">The sequence shown here is derived from an EMBL/GenBank/DDBJ whole genome shotgun (WGS) entry which is preliminary data.</text>
</comment>
<keyword evidence="6 15" id="KW-0347">Helicase</keyword>
<evidence type="ECO:0000256" key="10">
    <source>
        <dbReference type="ARBA" id="ARBA00023125"/>
    </source>
</evidence>
<dbReference type="EC" id="3.1.11.5" evidence="15"/>
<dbReference type="Proteomes" id="UP001595533">
    <property type="component" value="Unassembled WGS sequence"/>
</dbReference>
<evidence type="ECO:0000256" key="15">
    <source>
        <dbReference type="HAMAP-Rule" id="MF_01485"/>
    </source>
</evidence>
<feature type="region of interest" description="DNA-binding and helicase activity, interacts with RecC" evidence="15">
    <location>
        <begin position="1"/>
        <end position="858"/>
    </location>
</feature>
<comment type="domain">
    <text evidence="15">The N-terminal DNA-binding domain is a ssDNA-dependent ATPase and has ATP-dependent 3'-5' helicase function. This domain interacts with RecC.</text>
</comment>
<evidence type="ECO:0000313" key="19">
    <source>
        <dbReference type="EMBL" id="MFC3193444.1"/>
    </source>
</evidence>
<keyword evidence="9 15" id="KW-0460">Magnesium</keyword>
<dbReference type="InterPro" id="IPR011335">
    <property type="entry name" value="Restrct_endonuc-II-like"/>
</dbReference>
<feature type="binding site" evidence="15">
    <location>
        <position position="1064"/>
    </location>
    <ligand>
        <name>Mg(2+)</name>
        <dbReference type="ChEBI" id="CHEBI:18420"/>
    </ligand>
</feature>
<dbReference type="PROSITE" id="PS51198">
    <property type="entry name" value="UVRD_HELICASE_ATP_BIND"/>
    <property type="match status" value="1"/>
</dbReference>
<comment type="domain">
    <text evidence="15">The C-terminal domain has nuclease activity and interacts with RecD. It interacts with RecA, facilitating its loading onto ssDNA.</text>
</comment>
<keyword evidence="8 15" id="KW-0067">ATP-binding</keyword>
<evidence type="ECO:0000313" key="20">
    <source>
        <dbReference type="Proteomes" id="UP001595533"/>
    </source>
</evidence>
<evidence type="ECO:0000259" key="18">
    <source>
        <dbReference type="PROSITE" id="PS51217"/>
    </source>
</evidence>
<dbReference type="Gene3D" id="1.10.3170.10">
    <property type="entry name" value="Recbcd, chain B, domain 2"/>
    <property type="match status" value="1"/>
</dbReference>
<keyword evidence="3 15" id="KW-0547">Nucleotide-binding</keyword>
<proteinExistence type="inferred from homology"/>
<dbReference type="RefSeq" id="WP_077410210.1">
    <property type="nucleotide sequence ID" value="NZ_JBHRTS010000002.1"/>
</dbReference>
<evidence type="ECO:0000256" key="2">
    <source>
        <dbReference type="ARBA" id="ARBA00022723"/>
    </source>
</evidence>
<comment type="catalytic activity">
    <reaction evidence="14 15">
        <text>ATP + H2O = ADP + phosphate + H(+)</text>
        <dbReference type="Rhea" id="RHEA:13065"/>
        <dbReference type="ChEBI" id="CHEBI:15377"/>
        <dbReference type="ChEBI" id="CHEBI:15378"/>
        <dbReference type="ChEBI" id="CHEBI:30616"/>
        <dbReference type="ChEBI" id="CHEBI:43474"/>
        <dbReference type="ChEBI" id="CHEBI:456216"/>
        <dbReference type="EC" id="5.6.2.4"/>
    </reaction>
</comment>
<comment type="similarity">
    <text evidence="15">Belongs to the helicase family. UvrD subfamily.</text>
</comment>
<evidence type="ECO:0000256" key="4">
    <source>
        <dbReference type="ARBA" id="ARBA00022763"/>
    </source>
</evidence>
<dbReference type="HAMAP" id="MF_01485">
    <property type="entry name" value="RecB"/>
    <property type="match status" value="1"/>
</dbReference>
<dbReference type="EMBL" id="JBHRTS010000002">
    <property type="protein sequence ID" value="MFC3193444.1"/>
    <property type="molecule type" value="Genomic_DNA"/>
</dbReference>
<feature type="binding site" evidence="16">
    <location>
        <begin position="22"/>
        <end position="29"/>
    </location>
    <ligand>
        <name>ATP</name>
        <dbReference type="ChEBI" id="CHEBI:30616"/>
    </ligand>
</feature>
<comment type="catalytic activity">
    <reaction evidence="15">
        <text>Exonucleolytic cleavage (in the presence of ATP) in either 5'- to 3'- or 3'- to 5'-direction to yield 5'-phosphooligonucleotides.</text>
        <dbReference type="EC" id="3.1.11.5"/>
    </reaction>
</comment>
<feature type="active site" description="For nuclease activity" evidence="15">
    <location>
        <position position="1064"/>
    </location>
</feature>
<comment type="subunit">
    <text evidence="15">Heterotrimer of RecB, RecC and RecD. All subunits contribute to DNA-binding. Interacts with RecA.</text>
</comment>
<dbReference type="SUPFAM" id="SSF52980">
    <property type="entry name" value="Restriction endonuclease-like"/>
    <property type="match status" value="1"/>
</dbReference>
<dbReference type="Pfam" id="PF00580">
    <property type="entry name" value="UvrD-helicase"/>
    <property type="match status" value="1"/>
</dbReference>
<keyword evidence="2 15" id="KW-0479">Metal-binding</keyword>